<evidence type="ECO:0000313" key="7">
    <source>
        <dbReference type="Proteomes" id="UP000694941"/>
    </source>
</evidence>
<keyword evidence="2" id="KW-0698">rRNA processing</keyword>
<dbReference type="RefSeq" id="XP_013784446.1">
    <property type="nucleotide sequence ID" value="XM_013928992.2"/>
</dbReference>
<dbReference type="Pfam" id="PF01900">
    <property type="entry name" value="RNase_P_Rpp14"/>
    <property type="match status" value="1"/>
</dbReference>
<gene>
    <name evidence="8" type="primary">LOC106468557</name>
</gene>
<dbReference type="PANTHER" id="PTHR48414">
    <property type="entry name" value="POP5 HOMOLOG, RIBONUCLEASE P_MRP SUBUNIT"/>
    <property type="match status" value="1"/>
</dbReference>
<dbReference type="InterPro" id="IPR038085">
    <property type="entry name" value="Rnp2-like_sf"/>
</dbReference>
<keyword evidence="4 6" id="KW-0539">Nucleus</keyword>
<protein>
    <recommendedName>
        <fullName evidence="5 6">Ribonuclease P/MRP protein subunit POP5</fullName>
    </recommendedName>
</protein>
<evidence type="ECO:0000256" key="2">
    <source>
        <dbReference type="ARBA" id="ARBA00022552"/>
    </source>
</evidence>
<dbReference type="PIRSF" id="PIRSF023803">
    <property type="entry name" value="Ribonuclease_P_prd"/>
    <property type="match status" value="1"/>
</dbReference>
<dbReference type="InterPro" id="IPR016819">
    <property type="entry name" value="RNase_P/MRP_POP5"/>
</dbReference>
<dbReference type="Gene3D" id="3.30.70.3250">
    <property type="entry name" value="Ribonuclease P, Pop5 subunit"/>
    <property type="match status" value="1"/>
</dbReference>
<dbReference type="SUPFAM" id="SSF160350">
    <property type="entry name" value="Rnp2-like"/>
    <property type="match status" value="1"/>
</dbReference>
<sequence>MVRVKQRYFLVEIIPSVSQRPLLGELHSSVNERSILRSVRESVEEIHGDFGVGATQAGFTIKMFNSKTSVFVLRVRRGPHVLVASALSFVRKIGIMSLTLKTLHLSGTIRSCLKFLQQYDRQQLIHVLRHHQLSQDQKEKIHESMLKSEQKISGETELREEY</sequence>
<dbReference type="Proteomes" id="UP000694941">
    <property type="component" value="Unplaced"/>
</dbReference>
<evidence type="ECO:0000256" key="5">
    <source>
        <dbReference type="ARBA" id="ARBA00044198"/>
    </source>
</evidence>
<evidence type="ECO:0000256" key="6">
    <source>
        <dbReference type="PIRNR" id="PIRNR023803"/>
    </source>
</evidence>
<evidence type="ECO:0000256" key="4">
    <source>
        <dbReference type="ARBA" id="ARBA00023242"/>
    </source>
</evidence>
<evidence type="ECO:0000256" key="1">
    <source>
        <dbReference type="ARBA" id="ARBA00010800"/>
    </source>
</evidence>
<reference evidence="8" key="1">
    <citation type="submission" date="2025-08" db="UniProtKB">
        <authorList>
            <consortium name="RefSeq"/>
        </authorList>
    </citation>
    <scope>IDENTIFICATION</scope>
    <source>
        <tissue evidence="8">Muscle</tissue>
    </source>
</reference>
<evidence type="ECO:0000313" key="8">
    <source>
        <dbReference type="RefSeq" id="XP_013784446.1"/>
    </source>
</evidence>
<name>A0ABM1BLK1_LIMPO</name>
<keyword evidence="3 6" id="KW-0819">tRNA processing</keyword>
<keyword evidence="7" id="KW-1185">Reference proteome</keyword>
<organism evidence="7 8">
    <name type="scientific">Limulus polyphemus</name>
    <name type="common">Atlantic horseshoe crab</name>
    <dbReference type="NCBI Taxonomy" id="6850"/>
    <lineage>
        <taxon>Eukaryota</taxon>
        <taxon>Metazoa</taxon>
        <taxon>Ecdysozoa</taxon>
        <taxon>Arthropoda</taxon>
        <taxon>Chelicerata</taxon>
        <taxon>Merostomata</taxon>
        <taxon>Xiphosura</taxon>
        <taxon>Limulidae</taxon>
        <taxon>Limulus</taxon>
    </lineage>
</organism>
<comment type="similarity">
    <text evidence="1 6">Belongs to the eukaryotic/archaeal RNase P protein component 2 family.</text>
</comment>
<accession>A0ABM1BLK1</accession>
<proteinExistence type="inferred from homology"/>
<dbReference type="InterPro" id="IPR002759">
    <property type="entry name" value="Pop5/Rpp14/Rnp2-like"/>
</dbReference>
<comment type="subcellular location">
    <subcellularLocation>
        <location evidence="6">Nucleus</location>
        <location evidence="6">Nucleolus</location>
    </subcellularLocation>
</comment>
<comment type="function">
    <text evidence="6">Component of ribonuclease P, a protein complex that generates mature tRNA molecules by cleaving their 5'-ends.</text>
</comment>
<dbReference type="PANTHER" id="PTHR48414:SF1">
    <property type="entry name" value="POP5 HOMOLOG, RIBONUCLEASE P_MRP SUBUNIT"/>
    <property type="match status" value="1"/>
</dbReference>
<dbReference type="GeneID" id="106468557"/>
<evidence type="ECO:0000256" key="3">
    <source>
        <dbReference type="ARBA" id="ARBA00022694"/>
    </source>
</evidence>